<evidence type="ECO:0000313" key="4">
    <source>
        <dbReference type="Proteomes" id="UP001338582"/>
    </source>
</evidence>
<evidence type="ECO:0000259" key="2">
    <source>
        <dbReference type="Pfam" id="PF08457"/>
    </source>
</evidence>
<feature type="compositionally biased region" description="Polar residues" evidence="1">
    <location>
        <begin position="1253"/>
        <end position="1265"/>
    </location>
</feature>
<dbReference type="Pfam" id="PF08457">
    <property type="entry name" value="Sfi1"/>
    <property type="match status" value="1"/>
</dbReference>
<feature type="region of interest" description="Disordered" evidence="1">
    <location>
        <begin position="1149"/>
        <end position="1213"/>
    </location>
</feature>
<evidence type="ECO:0000256" key="1">
    <source>
        <dbReference type="SAM" id="MobiDB-lite"/>
    </source>
</evidence>
<name>A0AAX4H7M1_9ASCO</name>
<keyword evidence="4" id="KW-1185">Reference proteome</keyword>
<feature type="domain" description="Sfi1 spindle body" evidence="2">
    <location>
        <begin position="536"/>
        <end position="1056"/>
    </location>
</feature>
<dbReference type="GeneID" id="88172832"/>
<gene>
    <name evidence="3" type="ORF">PUMCH_001767</name>
</gene>
<protein>
    <recommendedName>
        <fullName evidence="2">Sfi1 spindle body domain-containing protein</fullName>
    </recommendedName>
</protein>
<feature type="region of interest" description="Disordered" evidence="1">
    <location>
        <begin position="1108"/>
        <end position="1130"/>
    </location>
</feature>
<organism evidence="3 4">
    <name type="scientific">Australozyma saopauloensis</name>
    <dbReference type="NCBI Taxonomy" id="291208"/>
    <lineage>
        <taxon>Eukaryota</taxon>
        <taxon>Fungi</taxon>
        <taxon>Dikarya</taxon>
        <taxon>Ascomycota</taxon>
        <taxon>Saccharomycotina</taxon>
        <taxon>Pichiomycetes</taxon>
        <taxon>Metschnikowiaceae</taxon>
        <taxon>Australozyma</taxon>
    </lineage>
</organism>
<accession>A0AAX4H7M1</accession>
<dbReference type="AlphaFoldDB" id="A0AAX4H7M1"/>
<dbReference type="Proteomes" id="UP001338582">
    <property type="component" value="Chromosome 2"/>
</dbReference>
<dbReference type="InterPro" id="IPR013665">
    <property type="entry name" value="Sfi1_dom"/>
</dbReference>
<feature type="region of interest" description="Disordered" evidence="1">
    <location>
        <begin position="1253"/>
        <end position="1273"/>
    </location>
</feature>
<dbReference type="KEGG" id="asau:88172832"/>
<proteinExistence type="predicted"/>
<sequence>MVSIPTLLHDTIKDLHHLSEFRDKNEDELREYSVRVVRHLLLLLESDRQKSHKVTIETSVFLPFEATFFSSNESLSTNVCHFLHDRVESLTPDTMYHQLLVVLAEETGPEPRPVRIKETYSRLVSQFSTLVYRFTQLHSSAEAEFLLFLSKCFTLEQSYYSNLRSRIDVYPDLDTEKIINALDSFIDKPQAEITTQLLESMFSYEEMQQKASAEEVGFRSSDSSLNSFYSKFLQLSLLKLSEDFQEHSSAYLKVMLNLYMKSLRAEFLEVDESSQYSKILLLVDFICSDESAILPMSYKDFIVKILQNEIKLPIPTSASTQKILESDFSRETGVQLLPSEALGLISDVLAVFESLIESGIQLNSNFPKCFRYYLILVLEQFPESAGALDFSFIKLVRDITHEIINFEATNSDEDSRLFLIVEKLHLAQDRLMMGNSQQTLLMRASLLEYLRLSLFLSKCLRDWNMKLLAVRQMDLLLEERFGTSNERKSLKKCFSRWYNRRVKSRELLKHAAFYSDTRLLTRFLNEFFIKPQIQIAAKENLAREFVLKRFFKAWSFKTILLHQRDKEAIAHYTQRILRINLTKMHQLCLQRKYNVNTALQFHDESLRIKNKNLLVQILEIWRNEWQALYPENRDSQLISNRFQQLDALGRSLALRKPFSIWQKKSNLRNLSYEFFLKRKELLLRSVFSKWVSYSKIIKIKNEHILRHNHLLKQIFFTHWYTDWKSVVAAAQMERQTLLSRSLRLFKLHKLECNFDKRHKLNSLRLSMKIWQLKSKSRAAHTSKNKGILDNWAEKYQKQQQNKSKAVVVYDSKLRSRILYYWLDSLTFIDNLREVADLNFQRNILNRISRTFQKHQNQKFKADAHYKLLQESQKSSLKRKVFDFWLSIHHENFEKEAENRIQNFQSAFTDRRINKVVFKFWLLRMRQIQQNEVHLENALKKFQRSSLNVQSSFLSWVNSTSRRYELAEQADEFYAVGVYGKIWRAWFSKYARIVNYMNLQAENISDRKDYESAVAILRKWYYKHATIVSATENICNKFLDKKKRLNLKIMFELWVHKLQAKHRDILEEDYEEAELSFGSNSSPLARKNVKSNKSSSYFANETYYFSPMETSSPSPFTPVKNRASPTRLQETNQRIKLNRMDALTQHFRRANTLEDRKGSALKTSSIPRLSPPKKQVRSETVAGPPPAPNFNTLKTDANETNGAGSDSTERLDSTTEIGSSSFVDLAKSLQRIKPIVIPSDESPKELSYSSLSTLKERLQSAQSSPIRRSKQNNF</sequence>
<evidence type="ECO:0000313" key="3">
    <source>
        <dbReference type="EMBL" id="WPK24493.1"/>
    </source>
</evidence>
<feature type="compositionally biased region" description="Polar residues" evidence="1">
    <location>
        <begin position="1188"/>
        <end position="1205"/>
    </location>
</feature>
<dbReference type="RefSeq" id="XP_062876876.1">
    <property type="nucleotide sequence ID" value="XM_063020806.1"/>
</dbReference>
<dbReference type="EMBL" id="CP138895">
    <property type="protein sequence ID" value="WPK24493.1"/>
    <property type="molecule type" value="Genomic_DNA"/>
</dbReference>
<reference evidence="3 4" key="1">
    <citation type="submission" date="2023-10" db="EMBL/GenBank/DDBJ databases">
        <title>Draft Genome Sequence of Candida saopaulonensis from a very Premature Infant with Sepsis.</title>
        <authorList>
            <person name="Ning Y."/>
            <person name="Dai R."/>
            <person name="Xiao M."/>
            <person name="Xu Y."/>
            <person name="Yan Q."/>
            <person name="Zhang L."/>
        </authorList>
    </citation>
    <scope>NUCLEOTIDE SEQUENCE [LARGE SCALE GENOMIC DNA]</scope>
    <source>
        <strain evidence="3 4">19XY460</strain>
    </source>
</reference>